<dbReference type="EMBL" id="BGZK01000043">
    <property type="protein sequence ID" value="GBP10912.1"/>
    <property type="molecule type" value="Genomic_DNA"/>
</dbReference>
<reference evidence="1 2" key="1">
    <citation type="journal article" date="2019" name="Commun. Biol.">
        <title>The bagworm genome reveals a unique fibroin gene that provides high tensile strength.</title>
        <authorList>
            <person name="Kono N."/>
            <person name="Nakamura H."/>
            <person name="Ohtoshi R."/>
            <person name="Tomita M."/>
            <person name="Numata K."/>
            <person name="Arakawa K."/>
        </authorList>
    </citation>
    <scope>NUCLEOTIDE SEQUENCE [LARGE SCALE GENOMIC DNA]</scope>
</reference>
<gene>
    <name evidence="1" type="ORF">EVAR_5486_1</name>
</gene>
<dbReference type="AlphaFoldDB" id="A0A4C1T904"/>
<evidence type="ECO:0000313" key="1">
    <source>
        <dbReference type="EMBL" id="GBP10912.1"/>
    </source>
</evidence>
<evidence type="ECO:0000313" key="2">
    <source>
        <dbReference type="Proteomes" id="UP000299102"/>
    </source>
</evidence>
<comment type="caution">
    <text evidence="1">The sequence shown here is derived from an EMBL/GenBank/DDBJ whole genome shotgun (WGS) entry which is preliminary data.</text>
</comment>
<name>A0A4C1T904_EUMVA</name>
<protein>
    <submittedName>
        <fullName evidence="1">Uncharacterized protein</fullName>
    </submittedName>
</protein>
<sequence length="71" mass="7728">MARCARTVPTVARPPRVVGAAPTRVPTGSILTAGRIRLVVLTRVQLKIVHDRREEKRLNNGGSSKEVESAK</sequence>
<accession>A0A4C1T904</accession>
<organism evidence="1 2">
    <name type="scientific">Eumeta variegata</name>
    <name type="common">Bagworm moth</name>
    <name type="synonym">Eumeta japonica</name>
    <dbReference type="NCBI Taxonomy" id="151549"/>
    <lineage>
        <taxon>Eukaryota</taxon>
        <taxon>Metazoa</taxon>
        <taxon>Ecdysozoa</taxon>
        <taxon>Arthropoda</taxon>
        <taxon>Hexapoda</taxon>
        <taxon>Insecta</taxon>
        <taxon>Pterygota</taxon>
        <taxon>Neoptera</taxon>
        <taxon>Endopterygota</taxon>
        <taxon>Lepidoptera</taxon>
        <taxon>Glossata</taxon>
        <taxon>Ditrysia</taxon>
        <taxon>Tineoidea</taxon>
        <taxon>Psychidae</taxon>
        <taxon>Oiketicinae</taxon>
        <taxon>Eumeta</taxon>
    </lineage>
</organism>
<proteinExistence type="predicted"/>
<dbReference type="Proteomes" id="UP000299102">
    <property type="component" value="Unassembled WGS sequence"/>
</dbReference>
<keyword evidence="2" id="KW-1185">Reference proteome</keyword>